<dbReference type="SMART" id="SM00339">
    <property type="entry name" value="FH"/>
    <property type="match status" value="1"/>
</dbReference>
<evidence type="ECO:0000256" key="1">
    <source>
        <dbReference type="ARBA" id="ARBA00004123"/>
    </source>
</evidence>
<evidence type="ECO:0000256" key="13">
    <source>
        <dbReference type="ARBA" id="ARBA00023306"/>
    </source>
</evidence>
<evidence type="ECO:0000256" key="9">
    <source>
        <dbReference type="ARBA" id="ARBA00023125"/>
    </source>
</evidence>
<keyword evidence="5" id="KW-0597">Phosphoprotein</keyword>
<dbReference type="PRINTS" id="PR00053">
    <property type="entry name" value="FORKHEAD"/>
</dbReference>
<dbReference type="PANTHER" id="PTHR45767:SF2">
    <property type="entry name" value="FORKHEAD BOX PROTEIN O"/>
    <property type="match status" value="1"/>
</dbReference>
<evidence type="ECO:0000256" key="6">
    <source>
        <dbReference type="ARBA" id="ARBA00022604"/>
    </source>
</evidence>
<evidence type="ECO:0000313" key="19">
    <source>
        <dbReference type="EMBL" id="KAL3385662.1"/>
    </source>
</evidence>
<feature type="domain" description="Fork-head" evidence="18">
    <location>
        <begin position="110"/>
        <end position="216"/>
    </location>
</feature>
<feature type="region of interest" description="Disordered" evidence="17">
    <location>
        <begin position="58"/>
        <end position="84"/>
    </location>
</feature>
<dbReference type="GO" id="GO:0031349">
    <property type="term" value="P:positive regulation of defense response"/>
    <property type="evidence" value="ECO:0007669"/>
    <property type="project" value="UniProtKB-ARBA"/>
</dbReference>
<dbReference type="GO" id="GO:0008340">
    <property type="term" value="P:determination of adult lifespan"/>
    <property type="evidence" value="ECO:0007669"/>
    <property type="project" value="UniProtKB-ARBA"/>
</dbReference>
<evidence type="ECO:0000256" key="10">
    <source>
        <dbReference type="ARBA" id="ARBA00023159"/>
    </source>
</evidence>
<feature type="region of interest" description="Disordered" evidence="17">
    <location>
        <begin position="185"/>
        <end position="221"/>
    </location>
</feature>
<keyword evidence="7" id="KW-0221">Differentiation</keyword>
<dbReference type="Gene3D" id="1.10.10.10">
    <property type="entry name" value="Winged helix-like DNA-binding domain superfamily/Winged helix DNA-binding domain"/>
    <property type="match status" value="1"/>
</dbReference>
<dbReference type="GO" id="GO:0042594">
    <property type="term" value="P:response to starvation"/>
    <property type="evidence" value="ECO:0007669"/>
    <property type="project" value="UniProtKB-ARBA"/>
</dbReference>
<comment type="subunit">
    <text evidence="14">Interacts with melt.</text>
</comment>
<dbReference type="GO" id="GO:0008286">
    <property type="term" value="P:insulin receptor signaling pathway"/>
    <property type="evidence" value="ECO:0007669"/>
    <property type="project" value="UniProtKB-ARBA"/>
</dbReference>
<dbReference type="InterPro" id="IPR036388">
    <property type="entry name" value="WH-like_DNA-bd_sf"/>
</dbReference>
<dbReference type="GO" id="GO:0034599">
    <property type="term" value="P:cellular response to oxidative stress"/>
    <property type="evidence" value="ECO:0007669"/>
    <property type="project" value="UniProtKB-ARBA"/>
</dbReference>
<feature type="compositionally biased region" description="Polar residues" evidence="17">
    <location>
        <begin position="442"/>
        <end position="455"/>
    </location>
</feature>
<feature type="compositionally biased region" description="Low complexity" evidence="17">
    <location>
        <begin position="58"/>
        <end position="71"/>
    </location>
</feature>
<evidence type="ECO:0000256" key="3">
    <source>
        <dbReference type="ARBA" id="ARBA00022473"/>
    </source>
</evidence>
<evidence type="ECO:0000256" key="5">
    <source>
        <dbReference type="ARBA" id="ARBA00022553"/>
    </source>
</evidence>
<dbReference type="PANTHER" id="PTHR45767">
    <property type="entry name" value="FORKHEAD BOX PROTEIN O"/>
    <property type="match status" value="1"/>
</dbReference>
<dbReference type="GO" id="GO:0009896">
    <property type="term" value="P:positive regulation of catabolic process"/>
    <property type="evidence" value="ECO:0007669"/>
    <property type="project" value="UniProtKB-ARBA"/>
</dbReference>
<feature type="compositionally biased region" description="Gly residues" evidence="17">
    <location>
        <begin position="72"/>
        <end position="83"/>
    </location>
</feature>
<feature type="region of interest" description="Disordered" evidence="17">
    <location>
        <begin position="264"/>
        <end position="313"/>
    </location>
</feature>
<feature type="compositionally biased region" description="Low complexity" evidence="17">
    <location>
        <begin position="304"/>
        <end position="313"/>
    </location>
</feature>
<dbReference type="Proteomes" id="UP001627154">
    <property type="component" value="Unassembled WGS sequence"/>
</dbReference>
<protein>
    <recommendedName>
        <fullName evidence="15">Forkhead box protein O</fullName>
    </recommendedName>
</protein>
<feature type="region of interest" description="Disordered" evidence="17">
    <location>
        <begin position="14"/>
        <end position="43"/>
    </location>
</feature>
<sequence>MDFETGLMDSVIPFDCDGDFGPQQRARSNTWPCPRPDSFIEPGQVGPPIKDVMAGEAGAQAGAQAGATGPLTPGGSGAGGGGASAAAAAAAAGPSGLIPIKKNSSRRNAWGNLSYADLITQAISSAPDKRLTLSQIYEWMVQNVAYFKDKGDSNSSAGWKNSIRHNLSLHNRFMRVQNEGTGKSSWWMINPDAKPGKSARRRATSMETSKFEKRRGRAKKKVEAIRNGSVGSSNLQAVAARAAASAAAAASSIAGRAAAGGGINVSSGADEEPSPHSSASEGLDVFPDSPLQTTFQLSPDFRPRASSNASSCSRLSPIPAVISETDWQPNYTSSYSPAEALAGNLAESMNIASGAYQMYQTSPPGTSSAQQQSAQQQQQQQQQQTQQQQQQQQQQSQTQTAQTSQQQQQQQQQQTQQQQQQQSQQQSNGQTGPPPSYFEAQFQRNNGASLCNSPTAYHLPPTPQSTSQQPRCPIHHLQPCSCQMQSNMNLVSSYQQNDAVPTPVSQAQTAAIQQYLMQRQQQVQSPSQQQSQQQQQQQTQTNQAQQQQITPPDSPIPSTMMGQLMGALNNSSLLDDLNINIENLQGFDCDIDEVINHELQLTGKLDFGPVGLGPFLGNGPATVNGIPETGEASLEQLAAEALQHHHLTTADLLQQNGMIVTTQAQQQQNLVQQHQQQQQQQQQMQVGSNAAAAAAVYASSQAATPATASAAAASPSWVH</sequence>
<dbReference type="PROSITE" id="PS50039">
    <property type="entry name" value="FORK_HEAD_3"/>
    <property type="match status" value="1"/>
</dbReference>
<dbReference type="GO" id="GO:0001228">
    <property type="term" value="F:DNA-binding transcription activator activity, RNA polymerase II-specific"/>
    <property type="evidence" value="ECO:0007669"/>
    <property type="project" value="UniProtKB-ARBA"/>
</dbReference>
<organism evidence="19 20">
    <name type="scientific">Trichogramma kaykai</name>
    <dbReference type="NCBI Taxonomy" id="54128"/>
    <lineage>
        <taxon>Eukaryota</taxon>
        <taxon>Metazoa</taxon>
        <taxon>Ecdysozoa</taxon>
        <taxon>Arthropoda</taxon>
        <taxon>Hexapoda</taxon>
        <taxon>Insecta</taxon>
        <taxon>Pterygota</taxon>
        <taxon>Neoptera</taxon>
        <taxon>Endopterygota</taxon>
        <taxon>Hymenoptera</taxon>
        <taxon>Apocrita</taxon>
        <taxon>Proctotrupomorpha</taxon>
        <taxon>Chalcidoidea</taxon>
        <taxon>Trichogrammatidae</taxon>
        <taxon>Trichogramma</taxon>
    </lineage>
</organism>
<keyword evidence="20" id="KW-1185">Reference proteome</keyword>
<dbReference type="Pfam" id="PF00250">
    <property type="entry name" value="Forkhead"/>
    <property type="match status" value="1"/>
</dbReference>
<evidence type="ECO:0000256" key="16">
    <source>
        <dbReference type="PROSITE-ProRule" id="PRU00089"/>
    </source>
</evidence>
<evidence type="ECO:0000259" key="18">
    <source>
        <dbReference type="PROSITE" id="PS50039"/>
    </source>
</evidence>
<dbReference type="GO" id="GO:0003677">
    <property type="term" value="F:DNA binding"/>
    <property type="evidence" value="ECO:0007669"/>
    <property type="project" value="UniProtKB-UniRule"/>
</dbReference>
<keyword evidence="12 16" id="KW-0539">Nucleus</keyword>
<comment type="caution">
    <text evidence="19">The sequence shown here is derived from an EMBL/GenBank/DDBJ whole genome shotgun (WGS) entry which is preliminary data.</text>
</comment>
<evidence type="ECO:0000256" key="17">
    <source>
        <dbReference type="SAM" id="MobiDB-lite"/>
    </source>
</evidence>
<evidence type="ECO:0000256" key="7">
    <source>
        <dbReference type="ARBA" id="ARBA00022782"/>
    </source>
</evidence>
<feature type="region of interest" description="Disordered" evidence="17">
    <location>
        <begin position="523"/>
        <end position="559"/>
    </location>
</feature>
<feature type="region of interest" description="Disordered" evidence="17">
    <location>
        <begin position="419"/>
        <end position="472"/>
    </location>
</feature>
<keyword evidence="11" id="KW-0804">Transcription</keyword>
<dbReference type="CDD" id="cd20032">
    <property type="entry name" value="FH_FOXO"/>
    <property type="match status" value="1"/>
</dbReference>
<dbReference type="InterPro" id="IPR001766">
    <property type="entry name" value="Fork_head_dom"/>
</dbReference>
<dbReference type="GO" id="GO:0040015">
    <property type="term" value="P:negative regulation of multicellular organism growth"/>
    <property type="evidence" value="ECO:0007669"/>
    <property type="project" value="UniProtKB-ARBA"/>
</dbReference>
<evidence type="ECO:0000256" key="12">
    <source>
        <dbReference type="ARBA" id="ARBA00023242"/>
    </source>
</evidence>
<dbReference type="FunFam" id="1.10.10.10:FF:000032">
    <property type="entry name" value="Forkhead box protein O4"/>
    <property type="match status" value="1"/>
</dbReference>
<evidence type="ECO:0000256" key="2">
    <source>
        <dbReference type="ARBA" id="ARBA00004496"/>
    </source>
</evidence>
<dbReference type="GO" id="GO:0005737">
    <property type="term" value="C:cytoplasm"/>
    <property type="evidence" value="ECO:0007669"/>
    <property type="project" value="UniProtKB-SubCell"/>
</dbReference>
<keyword evidence="3" id="KW-0217">Developmental protein</keyword>
<dbReference type="InterPro" id="IPR036390">
    <property type="entry name" value="WH_DNA-bd_sf"/>
</dbReference>
<evidence type="ECO:0000256" key="15">
    <source>
        <dbReference type="ARBA" id="ARBA00039893"/>
    </source>
</evidence>
<keyword evidence="8" id="KW-0805">Transcription regulation</keyword>
<dbReference type="GO" id="GO:0010883">
    <property type="term" value="P:regulation of lipid storage"/>
    <property type="evidence" value="ECO:0007669"/>
    <property type="project" value="UniProtKB-ARBA"/>
</dbReference>
<comment type="subcellular location">
    <subcellularLocation>
        <location evidence="2">Cytoplasm</location>
    </subcellularLocation>
    <subcellularLocation>
        <location evidence="1 16">Nucleus</location>
    </subcellularLocation>
</comment>
<proteinExistence type="predicted"/>
<accession>A0ABD2VZ48</accession>
<dbReference type="InterPro" id="IPR030456">
    <property type="entry name" value="TF_fork_head_CS_2"/>
</dbReference>
<evidence type="ECO:0000313" key="20">
    <source>
        <dbReference type="Proteomes" id="UP001627154"/>
    </source>
</evidence>
<keyword evidence="6" id="KW-0341">Growth regulation</keyword>
<dbReference type="GO" id="GO:0050778">
    <property type="term" value="P:positive regulation of immune response"/>
    <property type="evidence" value="ECO:0007669"/>
    <property type="project" value="UniProtKB-ARBA"/>
</dbReference>
<reference evidence="19 20" key="1">
    <citation type="journal article" date="2024" name="bioRxiv">
        <title>A reference genome for Trichogramma kaykai: A tiny desert-dwelling parasitoid wasp with competing sex-ratio distorters.</title>
        <authorList>
            <person name="Culotta J."/>
            <person name="Lindsey A.R."/>
        </authorList>
    </citation>
    <scope>NUCLEOTIDE SEQUENCE [LARGE SCALE GENOMIC DNA]</scope>
    <source>
        <strain evidence="19 20">KSX58</strain>
    </source>
</reference>
<dbReference type="EMBL" id="JBJJXI010000153">
    <property type="protein sequence ID" value="KAL3385662.1"/>
    <property type="molecule type" value="Genomic_DNA"/>
</dbReference>
<dbReference type="GO" id="GO:0030154">
    <property type="term" value="P:cell differentiation"/>
    <property type="evidence" value="ECO:0007669"/>
    <property type="project" value="UniProtKB-KW"/>
</dbReference>
<name>A0ABD2VZ48_9HYME</name>
<keyword evidence="9 16" id="KW-0238">DNA-binding</keyword>
<evidence type="ECO:0000256" key="14">
    <source>
        <dbReference type="ARBA" id="ARBA00038846"/>
    </source>
</evidence>
<keyword evidence="13" id="KW-0131">Cell cycle</keyword>
<evidence type="ECO:0000256" key="11">
    <source>
        <dbReference type="ARBA" id="ARBA00023163"/>
    </source>
</evidence>
<keyword evidence="4" id="KW-0963">Cytoplasm</keyword>
<dbReference type="GO" id="GO:0005634">
    <property type="term" value="C:nucleus"/>
    <property type="evidence" value="ECO:0007669"/>
    <property type="project" value="UniProtKB-SubCell"/>
</dbReference>
<feature type="DNA-binding region" description="Fork-head" evidence="16">
    <location>
        <begin position="110"/>
        <end position="216"/>
    </location>
</feature>
<evidence type="ECO:0000256" key="8">
    <source>
        <dbReference type="ARBA" id="ARBA00023015"/>
    </source>
</evidence>
<evidence type="ECO:0000256" key="4">
    <source>
        <dbReference type="ARBA" id="ARBA00022490"/>
    </source>
</evidence>
<dbReference type="SUPFAM" id="SSF46785">
    <property type="entry name" value="Winged helix' DNA-binding domain"/>
    <property type="match status" value="1"/>
</dbReference>
<keyword evidence="10" id="KW-0010">Activator</keyword>
<feature type="compositionally biased region" description="Low complexity" evidence="17">
    <location>
        <begin position="523"/>
        <end position="551"/>
    </location>
</feature>
<gene>
    <name evidence="19" type="ORF">TKK_018720</name>
</gene>
<dbReference type="AlphaFoldDB" id="A0ABD2VZ48"/>
<dbReference type="PROSITE" id="PS00658">
    <property type="entry name" value="FORK_HEAD_2"/>
    <property type="match status" value="1"/>
</dbReference>